<dbReference type="AlphaFoldDB" id="A0A2K2F9I1"/>
<comment type="similarity">
    <text evidence="3">Belongs to the LTA synthase family.</text>
</comment>
<feature type="binding site" evidence="10">
    <location>
        <position position="469"/>
    </location>
    <ligand>
        <name>Mn(2+)</name>
        <dbReference type="ChEBI" id="CHEBI:29035"/>
    </ligand>
</feature>
<evidence type="ECO:0000259" key="12">
    <source>
        <dbReference type="Pfam" id="PF00884"/>
    </source>
</evidence>
<dbReference type="InterPro" id="IPR000917">
    <property type="entry name" value="Sulfatase_N"/>
</dbReference>
<feature type="binding site" evidence="10">
    <location>
        <position position="468"/>
    </location>
    <ligand>
        <name>Mn(2+)</name>
        <dbReference type="ChEBI" id="CHEBI:29035"/>
    </ligand>
</feature>
<dbReference type="OrthoDB" id="5901192at2"/>
<organism evidence="13 14">
    <name type="scientific">Clostridium thermosuccinogenes</name>
    <dbReference type="NCBI Taxonomy" id="84032"/>
    <lineage>
        <taxon>Bacteria</taxon>
        <taxon>Bacillati</taxon>
        <taxon>Bacillota</taxon>
        <taxon>Clostridia</taxon>
        <taxon>Eubacteriales</taxon>
        <taxon>Clostridiaceae</taxon>
        <taxon>Clostridium</taxon>
    </lineage>
</organism>
<protein>
    <recommendedName>
        <fullName evidence="12">Sulfatase N-terminal domain-containing protein</fullName>
    </recommendedName>
</protein>
<keyword evidence="14" id="KW-1185">Reference proteome</keyword>
<gene>
    <name evidence="13" type="ORF">CDQ84_15255</name>
</gene>
<keyword evidence="6 11" id="KW-1133">Transmembrane helix</keyword>
<dbReference type="InterPro" id="IPR050448">
    <property type="entry name" value="OpgB/LTA_synthase_biosynth"/>
</dbReference>
<evidence type="ECO:0000256" key="4">
    <source>
        <dbReference type="ARBA" id="ARBA00022475"/>
    </source>
</evidence>
<dbReference type="GO" id="GO:0005886">
    <property type="term" value="C:plasma membrane"/>
    <property type="evidence" value="ECO:0007669"/>
    <property type="project" value="UniProtKB-SubCell"/>
</dbReference>
<feature type="transmembrane region" description="Helical" evidence="11">
    <location>
        <begin position="132"/>
        <end position="150"/>
    </location>
</feature>
<evidence type="ECO:0000256" key="1">
    <source>
        <dbReference type="ARBA" id="ARBA00004651"/>
    </source>
</evidence>
<keyword evidence="4" id="KW-1003">Cell membrane</keyword>
<reference evidence="13 14" key="1">
    <citation type="submission" date="2017-06" db="EMBL/GenBank/DDBJ databases">
        <title>Investigating the central metabolism of Clostridium thermosuccinogenes.</title>
        <authorList>
            <person name="Koendjbiharie J.G."/>
            <person name="van Kranenburg R."/>
        </authorList>
    </citation>
    <scope>NUCLEOTIDE SEQUENCE [LARGE SCALE GENOMIC DNA]</scope>
    <source>
        <strain evidence="13 14">DSM 5806</strain>
    </source>
</reference>
<dbReference type="SUPFAM" id="SSF53649">
    <property type="entry name" value="Alkaline phosphatase-like"/>
    <property type="match status" value="1"/>
</dbReference>
<evidence type="ECO:0000256" key="10">
    <source>
        <dbReference type="PIRSR" id="PIRSR005091-3"/>
    </source>
</evidence>
<keyword evidence="9" id="KW-0479">Metal-binding</keyword>
<evidence type="ECO:0000256" key="2">
    <source>
        <dbReference type="ARBA" id="ARBA00004936"/>
    </source>
</evidence>
<evidence type="ECO:0000256" key="6">
    <source>
        <dbReference type="ARBA" id="ARBA00022989"/>
    </source>
</evidence>
<feature type="transmembrane region" description="Helical" evidence="11">
    <location>
        <begin position="29"/>
        <end position="49"/>
    </location>
</feature>
<evidence type="ECO:0000256" key="7">
    <source>
        <dbReference type="ARBA" id="ARBA00023136"/>
    </source>
</evidence>
<comment type="caution">
    <text evidence="13">The sequence shown here is derived from an EMBL/GenBank/DDBJ whole genome shotgun (WGS) entry which is preliminary data.</text>
</comment>
<evidence type="ECO:0000256" key="9">
    <source>
        <dbReference type="PIRSR" id="PIRSR005091-2"/>
    </source>
</evidence>
<feature type="transmembrane region" description="Helical" evidence="11">
    <location>
        <begin position="55"/>
        <end position="74"/>
    </location>
</feature>
<evidence type="ECO:0000256" key="3">
    <source>
        <dbReference type="ARBA" id="ARBA00009983"/>
    </source>
</evidence>
<dbReference type="InterPro" id="IPR017850">
    <property type="entry name" value="Alkaline_phosphatase_core_sf"/>
</dbReference>
<evidence type="ECO:0000313" key="13">
    <source>
        <dbReference type="EMBL" id="PNT96439.1"/>
    </source>
</evidence>
<evidence type="ECO:0000313" key="14">
    <source>
        <dbReference type="Proteomes" id="UP000236151"/>
    </source>
</evidence>
<feature type="binding site" evidence="10">
    <location>
        <position position="298"/>
    </location>
    <ligand>
        <name>Mn(2+)</name>
        <dbReference type="ChEBI" id="CHEBI:29035"/>
    </ligand>
</feature>
<proteinExistence type="inferred from homology"/>
<sequence length="567" mass="65248">MLPHRLKSIYESKLHNAAWTKNRADMVPAFFFVLLNVLKITIFNFYIIPAGTVGAFLYKFAITFLLSVIVYLPIFKFRSRIFLIAFYVLQSVYIFANLAYYLFFRSYLQIAQSILLLKEGADAAGHFSIPKNPILCIVLIDLPLFIYIMFTYRKVSMLYKRLKPSGRALIAAAVLVLLLTEGYNYAFGYSLIHLAREYTDREHQIIERYGTLVNCFINYSNSSDEEKLIRNFIYGKTRSSPGRKGTPGNIVVIQVESMDSNIINKKYKGEYITPFLNSLSRENIYYPYVLSYHKAGGTSDCEFSTINSLEPLNDFPSIKLKSYMYPNSFLKVLNNHNYATAAFHGNVGSYFSRSSAYSRMGFGEFDDMMAMGLKHVGWGAPDKDVFKHAINKTAGLKQPFLTYTITMTSHGPFTNALNYYKSKRYDDVSNEVVRNYFNTFSYVDEAIKDYVTHILKNFSNTYIFIWGDHTPNINTDEYMQASFIEDSKYFEFVPLIIITPDKIRYTETKKAASFLDIAPTILEASGVPYEIKTDGINLLDFNEEGGKIPYRGRDYDRTYLYDRVAGR</sequence>
<dbReference type="PANTHER" id="PTHR47371">
    <property type="entry name" value="LIPOTEICHOIC ACID SYNTHASE"/>
    <property type="match status" value="1"/>
</dbReference>
<accession>A0A2K2F9I1</accession>
<feature type="binding site" evidence="10">
    <location>
        <position position="256"/>
    </location>
    <ligand>
        <name>Mn(2+)</name>
        <dbReference type="ChEBI" id="CHEBI:29035"/>
    </ligand>
</feature>
<evidence type="ECO:0000256" key="5">
    <source>
        <dbReference type="ARBA" id="ARBA00022692"/>
    </source>
</evidence>
<evidence type="ECO:0000256" key="11">
    <source>
        <dbReference type="SAM" id="Phobius"/>
    </source>
</evidence>
<dbReference type="InterPro" id="IPR012160">
    <property type="entry name" value="LtaS-like"/>
</dbReference>
<dbReference type="KEGG" id="cthd:CDO33_14260"/>
<dbReference type="EMBL" id="NIOJ01000049">
    <property type="protein sequence ID" value="PNT96439.1"/>
    <property type="molecule type" value="Genomic_DNA"/>
</dbReference>
<name>A0A2K2F9I1_9CLOT</name>
<feature type="active site" evidence="8">
    <location>
        <position position="298"/>
    </location>
</feature>
<dbReference type="RefSeq" id="WP_103082600.1">
    <property type="nucleotide sequence ID" value="NZ_JBAIZC010000037.1"/>
</dbReference>
<dbReference type="PANTHER" id="PTHR47371:SF3">
    <property type="entry name" value="PHOSPHOGLYCEROL TRANSFERASE I"/>
    <property type="match status" value="1"/>
</dbReference>
<feature type="binding site" evidence="9">
    <location>
        <position position="410"/>
    </location>
    <ligand>
        <name>substrate</name>
    </ligand>
</feature>
<keyword evidence="7 11" id="KW-0472">Membrane</keyword>
<comment type="pathway">
    <text evidence="2">Cell wall biogenesis; lipoteichoic acid biosynthesis.</text>
</comment>
<feature type="transmembrane region" description="Helical" evidence="11">
    <location>
        <begin position="170"/>
        <end position="192"/>
    </location>
</feature>
<dbReference type="CDD" id="cd16015">
    <property type="entry name" value="LTA_synthase"/>
    <property type="match status" value="1"/>
</dbReference>
<feature type="transmembrane region" description="Helical" evidence="11">
    <location>
        <begin position="81"/>
        <end position="103"/>
    </location>
</feature>
<dbReference type="Gene3D" id="3.40.720.10">
    <property type="entry name" value="Alkaline Phosphatase, subunit A"/>
    <property type="match status" value="1"/>
</dbReference>
<keyword evidence="9" id="KW-0464">Manganese</keyword>
<dbReference type="PIRSF" id="PIRSF005091">
    <property type="entry name" value="Mmb_sulf_HI1246"/>
    <property type="match status" value="1"/>
</dbReference>
<dbReference type="Pfam" id="PF00884">
    <property type="entry name" value="Sulfatase"/>
    <property type="match status" value="1"/>
</dbReference>
<comment type="subcellular location">
    <subcellularLocation>
        <location evidence="1">Cell membrane</location>
        <topology evidence="1">Multi-pass membrane protein</topology>
    </subcellularLocation>
</comment>
<feature type="domain" description="Sulfatase N-terminal" evidence="12">
    <location>
        <begin position="249"/>
        <end position="527"/>
    </location>
</feature>
<keyword evidence="5 11" id="KW-0812">Transmembrane</keyword>
<dbReference type="GO" id="GO:0046872">
    <property type="term" value="F:metal ion binding"/>
    <property type="evidence" value="ECO:0007669"/>
    <property type="project" value="UniProtKB-KW"/>
</dbReference>
<evidence type="ECO:0000256" key="8">
    <source>
        <dbReference type="PIRSR" id="PIRSR005091-1"/>
    </source>
</evidence>
<dbReference type="Proteomes" id="UP000236151">
    <property type="component" value="Unassembled WGS sequence"/>
</dbReference>